<dbReference type="PANTHER" id="PTHR12631">
    <property type="entry name" value="ALPHA-L-IDURONIDASE"/>
    <property type="match status" value="1"/>
</dbReference>
<dbReference type="RefSeq" id="WP_257819744.1">
    <property type="nucleotide sequence ID" value="NZ_JABXYM010000001.1"/>
</dbReference>
<protein>
    <submittedName>
        <fullName evidence="6">Xylan 1,4-beta-xylosidase</fullName>
    </submittedName>
</protein>
<dbReference type="Pfam" id="PF01229">
    <property type="entry name" value="Glyco_hydro_39"/>
    <property type="match status" value="1"/>
</dbReference>
<evidence type="ECO:0000256" key="1">
    <source>
        <dbReference type="ARBA" id="ARBA00008875"/>
    </source>
</evidence>
<feature type="active site" description="Proton donor" evidence="4">
    <location>
        <position position="160"/>
    </location>
</feature>
<dbReference type="InterPro" id="IPR049166">
    <property type="entry name" value="GH39_cat"/>
</dbReference>
<dbReference type="SUPFAM" id="SSF51011">
    <property type="entry name" value="Glycosyl hydrolase domain"/>
    <property type="match status" value="1"/>
</dbReference>
<keyword evidence="2" id="KW-0378">Hydrolase</keyword>
<feature type="domain" description="Glycosyl hydrolases family 39 N-terminal catalytic" evidence="5">
    <location>
        <begin position="10"/>
        <end position="456"/>
    </location>
</feature>
<evidence type="ECO:0000313" key="6">
    <source>
        <dbReference type="EMBL" id="MCR6095085.1"/>
    </source>
</evidence>
<evidence type="ECO:0000259" key="5">
    <source>
        <dbReference type="Pfam" id="PF01229"/>
    </source>
</evidence>
<sequence length="501" mass="58520">MEKIIVSRENDIPFNKHWKKCIGTGRLGLALQKEYVDHLERLQQDIAFDYIRGHGLFHEDIGIYKEIDVDGTLTPFYNFTYIDRIFDTFLQNNLRPFVELGFMPKKLASGTQTIFYWEGNVTPPADEKKWEELIYHTVAHFVERYGIEEVLQWPFEVWNEPNLTNFWENADKQAYFQLYKITAKTIKSIHPDLNVGGPAICGGTDEWITDFLHFCHKEQVPVDFISRHAYTSMPPKKKTPDYYYQDLADPNDMLTQLTSVKKLIHDTPYPELPFHITEYNTSYSPTNPIHDTNYNAAYLGKILSHAGDIVSSFSYWTFSDVFEEFDIPRAPFHGGFGLMALHAIRKPTYHLFSFFNKLGDTCLYKDDTMIVTKHRDNTISIVAWNLIHDKGDNHDKTITLSIPFSSDDVFLYREMTNEHHANPWRVWQQMGRPRFPSKDQITLLKSCDAPFIQTDRLRTENKLLTYQLTMAKNEVTLLHFSDIIDETHTYIGLDDSLLTSY</sequence>
<evidence type="ECO:0000256" key="4">
    <source>
        <dbReference type="PIRSR" id="PIRSR600514-1"/>
    </source>
</evidence>
<accession>A0A9Q4FUR0</accession>
<dbReference type="GO" id="GO:0004553">
    <property type="term" value="F:hydrolase activity, hydrolyzing O-glycosyl compounds"/>
    <property type="evidence" value="ECO:0007669"/>
    <property type="project" value="InterPro"/>
</dbReference>
<evidence type="ECO:0000256" key="2">
    <source>
        <dbReference type="ARBA" id="ARBA00022801"/>
    </source>
</evidence>
<dbReference type="EMBL" id="JABXYM010000001">
    <property type="protein sequence ID" value="MCR6095085.1"/>
    <property type="molecule type" value="Genomic_DNA"/>
</dbReference>
<dbReference type="InterPro" id="IPR051923">
    <property type="entry name" value="Glycosyl_Hydrolase_39"/>
</dbReference>
<dbReference type="GO" id="GO:0005975">
    <property type="term" value="P:carbohydrate metabolic process"/>
    <property type="evidence" value="ECO:0007669"/>
    <property type="project" value="InterPro"/>
</dbReference>
<dbReference type="PRINTS" id="PR00745">
    <property type="entry name" value="GLHYDRLASE39"/>
</dbReference>
<keyword evidence="7" id="KW-1185">Reference proteome</keyword>
<dbReference type="InterPro" id="IPR049165">
    <property type="entry name" value="GH39_as"/>
</dbReference>
<evidence type="ECO:0000256" key="3">
    <source>
        <dbReference type="ARBA" id="ARBA00023295"/>
    </source>
</evidence>
<dbReference type="Gene3D" id="3.20.20.80">
    <property type="entry name" value="Glycosidases"/>
    <property type="match status" value="1"/>
</dbReference>
<name>A0A9Q4FUR0_SALAG</name>
<comment type="similarity">
    <text evidence="1">Belongs to the glycosyl hydrolase 39 family.</text>
</comment>
<reference evidence="6" key="1">
    <citation type="submission" date="2020-06" db="EMBL/GenBank/DDBJ databases">
        <title>Insight into the genomes of haloalkaliphilic bacilli from Kenyan soda lakes.</title>
        <authorList>
            <person name="Mwirichia R."/>
            <person name="Villamizar G.C."/>
            <person name="Poehlein A."/>
            <person name="Mugweru J."/>
            <person name="Kipnyargis A."/>
            <person name="Kiplimo D."/>
            <person name="Orwa P."/>
            <person name="Daniel R."/>
        </authorList>
    </citation>
    <scope>NUCLEOTIDE SEQUENCE</scope>
    <source>
        <strain evidence="6">B1096_S55</strain>
    </source>
</reference>
<dbReference type="PROSITE" id="PS01027">
    <property type="entry name" value="GLYCOSYL_HYDROL_F39"/>
    <property type="match status" value="1"/>
</dbReference>
<dbReference type="PANTHER" id="PTHR12631:SF10">
    <property type="entry name" value="BETA-XYLOSIDASE-LIKE PROTEIN-RELATED"/>
    <property type="match status" value="1"/>
</dbReference>
<evidence type="ECO:0000313" key="7">
    <source>
        <dbReference type="Proteomes" id="UP001057753"/>
    </source>
</evidence>
<proteinExistence type="inferred from homology"/>
<organism evidence="6 7">
    <name type="scientific">Salipaludibacillus agaradhaerens</name>
    <name type="common">Bacillus agaradhaerens</name>
    <dbReference type="NCBI Taxonomy" id="76935"/>
    <lineage>
        <taxon>Bacteria</taxon>
        <taxon>Bacillati</taxon>
        <taxon>Bacillota</taxon>
        <taxon>Bacilli</taxon>
        <taxon>Bacillales</taxon>
        <taxon>Bacillaceae</taxon>
    </lineage>
</organism>
<dbReference type="Proteomes" id="UP001057753">
    <property type="component" value="Unassembled WGS sequence"/>
</dbReference>
<gene>
    <name evidence="6" type="ORF">HXA33_00795</name>
</gene>
<dbReference type="Gene3D" id="2.60.40.1500">
    <property type="entry name" value="Glycosyl hydrolase domain, family 39"/>
    <property type="match status" value="1"/>
</dbReference>
<dbReference type="AlphaFoldDB" id="A0A9Q4FUR0"/>
<dbReference type="InterPro" id="IPR017853">
    <property type="entry name" value="GH"/>
</dbReference>
<dbReference type="SUPFAM" id="SSF51445">
    <property type="entry name" value="(Trans)glycosidases"/>
    <property type="match status" value="1"/>
</dbReference>
<comment type="caution">
    <text evidence="6">The sequence shown here is derived from an EMBL/GenBank/DDBJ whole genome shotgun (WGS) entry which is preliminary data.</text>
</comment>
<dbReference type="InterPro" id="IPR000514">
    <property type="entry name" value="Glyco_hydro_39"/>
</dbReference>
<keyword evidence="3" id="KW-0326">Glycosidase</keyword>